<reference evidence="1 2" key="1">
    <citation type="submission" date="2014-06" db="EMBL/GenBank/DDBJ databases">
        <title>Draft genome sequence of Bacillus manliponensis JCM 15802 (MCCC 1A00708).</title>
        <authorList>
            <person name="Lai Q."/>
            <person name="Liu Y."/>
            <person name="Shao Z."/>
        </authorList>
    </citation>
    <scope>NUCLEOTIDE SEQUENCE [LARGE SCALE GENOMIC DNA]</scope>
    <source>
        <strain evidence="1 2">JCM 15802</strain>
    </source>
</reference>
<protein>
    <recommendedName>
        <fullName evidence="3">DUF3970 domain-containing protein</fullName>
    </recommendedName>
</protein>
<dbReference type="InterPro" id="IPR025088">
    <property type="entry name" value="DUF3970"/>
</dbReference>
<accession>A0A073JXG0</accession>
<dbReference type="eggNOG" id="ENOG5030EF9">
    <property type="taxonomic scope" value="Bacteria"/>
</dbReference>
<comment type="caution">
    <text evidence="1">The sequence shown here is derived from an EMBL/GenBank/DDBJ whole genome shotgun (WGS) entry which is preliminary data.</text>
</comment>
<evidence type="ECO:0000313" key="1">
    <source>
        <dbReference type="EMBL" id="KEK19719.1"/>
    </source>
</evidence>
<name>A0A073JXG0_9BACI</name>
<dbReference type="RefSeq" id="WP_034638537.1">
    <property type="nucleotide sequence ID" value="NZ_CBCSJC010000015.1"/>
</dbReference>
<proteinExistence type="predicted"/>
<gene>
    <name evidence="1" type="ORF">BAMA_20975</name>
</gene>
<organism evidence="1 2">
    <name type="scientific">Bacillus manliponensis</name>
    <dbReference type="NCBI Taxonomy" id="574376"/>
    <lineage>
        <taxon>Bacteria</taxon>
        <taxon>Bacillati</taxon>
        <taxon>Bacillota</taxon>
        <taxon>Bacilli</taxon>
        <taxon>Bacillales</taxon>
        <taxon>Bacillaceae</taxon>
        <taxon>Bacillus</taxon>
        <taxon>Bacillus cereus group</taxon>
    </lineage>
</organism>
<keyword evidence="2" id="KW-1185">Reference proteome</keyword>
<dbReference type="AlphaFoldDB" id="A0A073JXG0"/>
<dbReference type="Proteomes" id="UP000027822">
    <property type="component" value="Unassembled WGS sequence"/>
</dbReference>
<evidence type="ECO:0008006" key="3">
    <source>
        <dbReference type="Google" id="ProtNLM"/>
    </source>
</evidence>
<dbReference type="EMBL" id="JOTN01000006">
    <property type="protein sequence ID" value="KEK19719.1"/>
    <property type="molecule type" value="Genomic_DNA"/>
</dbReference>
<evidence type="ECO:0000313" key="2">
    <source>
        <dbReference type="Proteomes" id="UP000027822"/>
    </source>
</evidence>
<sequence length="59" mass="7054">MIRLRIEGTEEEIAHFLKQMPHVPGYEKTYDREPRRGNNPKYANSKNVLTYLTYKKQEA</sequence>
<dbReference type="Pfam" id="PF13113">
    <property type="entry name" value="DUF3970"/>
    <property type="match status" value="1"/>
</dbReference>
<dbReference type="OrthoDB" id="2935637at2"/>